<dbReference type="Proteomes" id="UP000319257">
    <property type="component" value="Unassembled WGS sequence"/>
</dbReference>
<name>A0A507B345_9PEZI</name>
<feature type="region of interest" description="Disordered" evidence="1">
    <location>
        <begin position="197"/>
        <end position="239"/>
    </location>
</feature>
<reference evidence="2 3" key="1">
    <citation type="submission" date="2019-06" db="EMBL/GenBank/DDBJ databases">
        <title>Draft genome sequence of the filamentous fungus Phialemoniopsis curvata isolated from diesel fuel.</title>
        <authorList>
            <person name="Varaljay V.A."/>
            <person name="Lyon W.J."/>
            <person name="Crouch A.L."/>
            <person name="Drake C.E."/>
            <person name="Hollomon J.M."/>
            <person name="Nadeau L.J."/>
            <person name="Nunn H.S."/>
            <person name="Stevenson B.S."/>
            <person name="Bojanowski C.L."/>
            <person name="Crookes-Goodson W.J."/>
        </authorList>
    </citation>
    <scope>NUCLEOTIDE SEQUENCE [LARGE SCALE GENOMIC DNA]</scope>
    <source>
        <strain evidence="2 3">D216</strain>
    </source>
</reference>
<feature type="compositionally biased region" description="Polar residues" evidence="1">
    <location>
        <begin position="214"/>
        <end position="239"/>
    </location>
</feature>
<proteinExistence type="predicted"/>
<dbReference type="PANTHER" id="PTHR31569">
    <property type="entry name" value="SWIM-TYPE DOMAIN-CONTAINING PROTEIN"/>
    <property type="match status" value="1"/>
</dbReference>
<dbReference type="PANTHER" id="PTHR31569:SF4">
    <property type="entry name" value="SWIM-TYPE DOMAIN-CONTAINING PROTEIN"/>
    <property type="match status" value="1"/>
</dbReference>
<evidence type="ECO:0000256" key="1">
    <source>
        <dbReference type="SAM" id="MobiDB-lite"/>
    </source>
</evidence>
<evidence type="ECO:0000313" key="3">
    <source>
        <dbReference type="Proteomes" id="UP000319257"/>
    </source>
</evidence>
<dbReference type="RefSeq" id="XP_030995994.1">
    <property type="nucleotide sequence ID" value="XM_031141445.1"/>
</dbReference>
<accession>A0A507B345</accession>
<gene>
    <name evidence="2" type="ORF">E0L32_000677</name>
</gene>
<comment type="caution">
    <text evidence="2">The sequence shown here is derived from an EMBL/GenBank/DDBJ whole genome shotgun (WGS) entry which is preliminary data.</text>
</comment>
<keyword evidence="3" id="KW-1185">Reference proteome</keyword>
<organism evidence="2 3">
    <name type="scientific">Thyridium curvatum</name>
    <dbReference type="NCBI Taxonomy" id="1093900"/>
    <lineage>
        <taxon>Eukaryota</taxon>
        <taxon>Fungi</taxon>
        <taxon>Dikarya</taxon>
        <taxon>Ascomycota</taxon>
        <taxon>Pezizomycotina</taxon>
        <taxon>Sordariomycetes</taxon>
        <taxon>Sordariomycetidae</taxon>
        <taxon>Thyridiales</taxon>
        <taxon>Thyridiaceae</taxon>
        <taxon>Thyridium</taxon>
    </lineage>
</organism>
<evidence type="ECO:0008006" key="4">
    <source>
        <dbReference type="Google" id="ProtNLM"/>
    </source>
</evidence>
<dbReference type="EMBL" id="SKBQ01000002">
    <property type="protein sequence ID" value="TPX14283.1"/>
    <property type="molecule type" value="Genomic_DNA"/>
</dbReference>
<dbReference type="GeneID" id="41968124"/>
<dbReference type="InterPro" id="IPR052579">
    <property type="entry name" value="Zinc_finger_SWIM"/>
</dbReference>
<feature type="region of interest" description="Disordered" evidence="1">
    <location>
        <begin position="1"/>
        <end position="23"/>
    </location>
</feature>
<dbReference type="AlphaFoldDB" id="A0A507B345"/>
<protein>
    <recommendedName>
        <fullName evidence="4">FAR1 domain-containing protein</fullName>
    </recommendedName>
</protein>
<dbReference type="OrthoDB" id="4953097at2759"/>
<evidence type="ECO:0000313" key="2">
    <source>
        <dbReference type="EMBL" id="TPX14283.1"/>
    </source>
</evidence>
<sequence length="274" mass="29788">MDPEVRPLVPSGRAGYPTANAPTLPVDECAPPLPADHRLSFSLYSTLDELMTELNAWAKTQGLGFVKRRSSNHVNGKPTRVDLICDRGNLRPSTANVRKVTTSKGADCPWKAVARALRQNNRLWTLEVTEPNHNHPASDSLAAHTVHRKLTPELQNLIRAMSRATSLKPREIYSVLRLAYPHAVFTLRDIENYRNRLFGTPQPTTKRQKQTGRSAANSKGAGTSTSVGSDLDLSNTQQGSLATTGTSIVGAEMSGLQDSDNLAVLVGSSDLTQI</sequence>
<dbReference type="InParanoid" id="A0A507B345"/>